<gene>
    <name evidence="3" type="ORF">GRI47_06850</name>
</gene>
<keyword evidence="4" id="KW-1185">Reference proteome</keyword>
<feature type="chain" id="PRO_5032357607" description="Ferrochelatase" evidence="2">
    <location>
        <begin position="27"/>
        <end position="70"/>
    </location>
</feature>
<reference evidence="3 4" key="1">
    <citation type="submission" date="2019-12" db="EMBL/GenBank/DDBJ databases">
        <title>Genomic-based taxomic classification of the family Erythrobacteraceae.</title>
        <authorList>
            <person name="Xu L."/>
        </authorList>
    </citation>
    <scope>NUCLEOTIDE SEQUENCE [LARGE SCALE GENOMIC DNA]</scope>
    <source>
        <strain evidence="3 4">JCM 17468</strain>
    </source>
</reference>
<evidence type="ECO:0000313" key="3">
    <source>
        <dbReference type="EMBL" id="MXO53724.1"/>
    </source>
</evidence>
<feature type="transmembrane region" description="Helical" evidence="1">
    <location>
        <begin position="42"/>
        <end position="61"/>
    </location>
</feature>
<sequence length="70" mass="6684">MKFSKLALAASAASVALGSIAGQAAAADRSVAPIEGESELGGGIGLLLGFFIVALAVGLVASDDEGPVSP</sequence>
<evidence type="ECO:0008006" key="5">
    <source>
        <dbReference type="Google" id="ProtNLM"/>
    </source>
</evidence>
<comment type="caution">
    <text evidence="3">The sequence shown here is derived from an EMBL/GenBank/DDBJ whole genome shotgun (WGS) entry which is preliminary data.</text>
</comment>
<dbReference type="Proteomes" id="UP000430272">
    <property type="component" value="Unassembled WGS sequence"/>
</dbReference>
<name>A0A844Y6B6_9SPHN</name>
<keyword evidence="1" id="KW-0472">Membrane</keyword>
<accession>A0A844Y6B6</accession>
<keyword evidence="1" id="KW-1133">Transmembrane helix</keyword>
<organism evidence="3 4">
    <name type="scientific">Qipengyuania pelagi</name>
    <dbReference type="NCBI Taxonomy" id="994320"/>
    <lineage>
        <taxon>Bacteria</taxon>
        <taxon>Pseudomonadati</taxon>
        <taxon>Pseudomonadota</taxon>
        <taxon>Alphaproteobacteria</taxon>
        <taxon>Sphingomonadales</taxon>
        <taxon>Erythrobacteraceae</taxon>
        <taxon>Qipengyuania</taxon>
    </lineage>
</organism>
<evidence type="ECO:0000256" key="1">
    <source>
        <dbReference type="SAM" id="Phobius"/>
    </source>
</evidence>
<dbReference type="AlphaFoldDB" id="A0A844Y6B6"/>
<proteinExistence type="predicted"/>
<keyword evidence="2" id="KW-0732">Signal</keyword>
<dbReference type="EMBL" id="WTYD01000001">
    <property type="protein sequence ID" value="MXO53724.1"/>
    <property type="molecule type" value="Genomic_DNA"/>
</dbReference>
<evidence type="ECO:0000256" key="2">
    <source>
        <dbReference type="SAM" id="SignalP"/>
    </source>
</evidence>
<feature type="signal peptide" evidence="2">
    <location>
        <begin position="1"/>
        <end position="26"/>
    </location>
</feature>
<keyword evidence="1" id="KW-0812">Transmembrane</keyword>
<protein>
    <recommendedName>
        <fullName evidence="5">Ferrochelatase</fullName>
    </recommendedName>
</protein>
<evidence type="ECO:0000313" key="4">
    <source>
        <dbReference type="Proteomes" id="UP000430272"/>
    </source>
</evidence>